<accession>A0A6G9Y9F2</accession>
<keyword evidence="2" id="KW-1185">Reference proteome</keyword>
<dbReference type="RefSeq" id="WP_167472904.1">
    <property type="nucleotide sequence ID" value="NZ_CP046172.1"/>
</dbReference>
<evidence type="ECO:0000313" key="1">
    <source>
        <dbReference type="EMBL" id="QIS09852.1"/>
    </source>
</evidence>
<sequence length="79" mass="8864">MNTSKEVAITIKKTVQALLDFSYVPEGSTMPLMRIDEVEITVAPIGTECSHRETICPDCAEQWQAGLVLTERLPWELTK</sequence>
<dbReference type="AlphaFoldDB" id="A0A6G9Y9F2"/>
<proteinExistence type="predicted"/>
<dbReference type="EMBL" id="CP046172">
    <property type="protein sequence ID" value="QIS09852.1"/>
    <property type="molecule type" value="Genomic_DNA"/>
</dbReference>
<protein>
    <submittedName>
        <fullName evidence="1">Uncharacterized protein</fullName>
    </submittedName>
</protein>
<name>A0A6G9Y9F2_9NOCA</name>
<dbReference type="Proteomes" id="UP000503540">
    <property type="component" value="Chromosome"/>
</dbReference>
<organism evidence="1 2">
    <name type="scientific">Nocardia arthritidis</name>
    <dbReference type="NCBI Taxonomy" id="228602"/>
    <lineage>
        <taxon>Bacteria</taxon>
        <taxon>Bacillati</taxon>
        <taxon>Actinomycetota</taxon>
        <taxon>Actinomycetes</taxon>
        <taxon>Mycobacteriales</taxon>
        <taxon>Nocardiaceae</taxon>
        <taxon>Nocardia</taxon>
    </lineage>
</organism>
<evidence type="ECO:0000313" key="2">
    <source>
        <dbReference type="Proteomes" id="UP000503540"/>
    </source>
</evidence>
<reference evidence="1 2" key="1">
    <citation type="journal article" date="2019" name="ACS Chem. Biol.">
        <title>Identification and Mobilization of a Cryptic Antibiotic Biosynthesis Gene Locus from a Human-Pathogenic Nocardia Isolate.</title>
        <authorList>
            <person name="Herisse M."/>
            <person name="Ishida K."/>
            <person name="Porter J.L."/>
            <person name="Howden B."/>
            <person name="Hertweck C."/>
            <person name="Stinear T.P."/>
            <person name="Pidot S.J."/>
        </authorList>
    </citation>
    <scope>NUCLEOTIDE SEQUENCE [LARGE SCALE GENOMIC DNA]</scope>
    <source>
        <strain evidence="1 2">AUSMDU00012717</strain>
    </source>
</reference>
<gene>
    <name evidence="1" type="ORF">F5544_09760</name>
</gene>
<dbReference type="KEGG" id="nah:F5544_09760"/>